<feature type="domain" description="T-SNARE coiled-coil homology" evidence="7">
    <location>
        <begin position="194"/>
        <end position="256"/>
    </location>
</feature>
<dbReference type="STRING" id="37360.A0A0G4IXP5"/>
<dbReference type="GO" id="GO:0000149">
    <property type="term" value="F:SNARE binding"/>
    <property type="evidence" value="ECO:0007669"/>
    <property type="project" value="TreeGrafter"/>
</dbReference>
<dbReference type="GO" id="GO:0048278">
    <property type="term" value="P:vesicle docking"/>
    <property type="evidence" value="ECO:0007669"/>
    <property type="project" value="TreeGrafter"/>
</dbReference>
<evidence type="ECO:0000259" key="7">
    <source>
        <dbReference type="PROSITE" id="PS50192"/>
    </source>
</evidence>
<evidence type="ECO:0000256" key="4">
    <source>
        <dbReference type="ARBA" id="ARBA00022989"/>
    </source>
</evidence>
<dbReference type="GO" id="GO:0012505">
    <property type="term" value="C:endomembrane system"/>
    <property type="evidence" value="ECO:0007669"/>
    <property type="project" value="TreeGrafter"/>
</dbReference>
<protein>
    <recommendedName>
        <fullName evidence="7">t-SNARE coiled-coil homology domain-containing protein</fullName>
    </recommendedName>
</protein>
<dbReference type="InterPro" id="IPR010989">
    <property type="entry name" value="SNARE"/>
</dbReference>
<sequence length="290" mass="32160">MQSRLDDLRAGLAKDDAVKVDLDDAKSPVADALAPYEDIQFGIEAIDKHTADVTALRSRFAASVREDEHRAIMSDLDGIMLATRREGRSIKKKLDGLMAENAAYLAKNPASTSGQMRENLLASHAARFQKSMQAFQDATTAFNDAVKTRIARQAKIVKPDITDEEMEQVVQGGNPSAILQDAMSAGDGEMTETMRQIEEKHQKMLEIEQGVKELQELFNDMAVLVDLQGETLNVIERNVAETKSYAHQGETSLQKAEVYQASARKKKMIILLILMIIVALCILYFFGPWG</sequence>
<dbReference type="GO" id="GO:0006887">
    <property type="term" value="P:exocytosis"/>
    <property type="evidence" value="ECO:0007669"/>
    <property type="project" value="TreeGrafter"/>
</dbReference>
<dbReference type="PANTHER" id="PTHR19957:SF307">
    <property type="entry name" value="PROTEIN SSO1-RELATED"/>
    <property type="match status" value="1"/>
</dbReference>
<dbReference type="GO" id="GO:0005886">
    <property type="term" value="C:plasma membrane"/>
    <property type="evidence" value="ECO:0007669"/>
    <property type="project" value="TreeGrafter"/>
</dbReference>
<evidence type="ECO:0000256" key="1">
    <source>
        <dbReference type="ARBA" id="ARBA00004211"/>
    </source>
</evidence>
<gene>
    <name evidence="8" type="ORF">PBRA_007560</name>
    <name evidence="9" type="ORF">PLBR_LOCUS9299</name>
</gene>
<dbReference type="PROSITE" id="PS50192">
    <property type="entry name" value="T_SNARE"/>
    <property type="match status" value="1"/>
</dbReference>
<dbReference type="Pfam" id="PF00804">
    <property type="entry name" value="Syntaxin"/>
    <property type="match status" value="1"/>
</dbReference>
<evidence type="ECO:0000313" key="9">
    <source>
        <dbReference type="EMBL" id="SPR02084.1"/>
    </source>
</evidence>
<reference evidence="8 10" key="1">
    <citation type="submission" date="2015-02" db="EMBL/GenBank/DDBJ databases">
        <authorList>
            <person name="Chooi Y.-H."/>
        </authorList>
    </citation>
    <scope>NUCLEOTIDE SEQUENCE [LARGE SCALE GENOMIC DNA]</scope>
    <source>
        <strain evidence="8">E3</strain>
    </source>
</reference>
<comment type="subcellular location">
    <subcellularLocation>
        <location evidence="1">Membrane</location>
        <topology evidence="1">Single-pass type IV membrane protein</topology>
    </subcellularLocation>
</comment>
<dbReference type="Gene3D" id="1.20.5.110">
    <property type="match status" value="1"/>
</dbReference>
<feature type="transmembrane region" description="Helical" evidence="6">
    <location>
        <begin position="269"/>
        <end position="287"/>
    </location>
</feature>
<comment type="similarity">
    <text evidence="2">Belongs to the syntaxin family.</text>
</comment>
<dbReference type="Proteomes" id="UP000039324">
    <property type="component" value="Unassembled WGS sequence"/>
</dbReference>
<keyword evidence="10" id="KW-1185">Reference proteome</keyword>
<dbReference type="SMART" id="SM00397">
    <property type="entry name" value="t_SNARE"/>
    <property type="match status" value="1"/>
</dbReference>
<keyword evidence="9" id="KW-0496">Mitochondrion</keyword>
<reference evidence="9 11" key="2">
    <citation type="submission" date="2018-03" db="EMBL/GenBank/DDBJ databases">
        <authorList>
            <person name="Fogelqvist J."/>
        </authorList>
    </citation>
    <scope>NUCLEOTIDE SEQUENCE [LARGE SCALE GENOMIC DNA]</scope>
</reference>
<dbReference type="Gene3D" id="1.20.58.70">
    <property type="match status" value="1"/>
</dbReference>
<dbReference type="SUPFAM" id="SSF47661">
    <property type="entry name" value="t-snare proteins"/>
    <property type="match status" value="1"/>
</dbReference>
<evidence type="ECO:0000256" key="6">
    <source>
        <dbReference type="SAM" id="Phobius"/>
    </source>
</evidence>
<dbReference type="EMBL" id="CDSF01000094">
    <property type="protein sequence ID" value="CEO99826.1"/>
    <property type="molecule type" value="Genomic_DNA"/>
</dbReference>
<organism evidence="8 10">
    <name type="scientific">Plasmodiophora brassicae</name>
    <name type="common">Clubroot disease agent</name>
    <dbReference type="NCBI Taxonomy" id="37360"/>
    <lineage>
        <taxon>Eukaryota</taxon>
        <taxon>Sar</taxon>
        <taxon>Rhizaria</taxon>
        <taxon>Endomyxa</taxon>
        <taxon>Phytomyxea</taxon>
        <taxon>Plasmodiophorida</taxon>
        <taxon>Plasmodiophoridae</taxon>
        <taxon>Plasmodiophora</taxon>
    </lineage>
</organism>
<dbReference type="EMBL" id="OVEO01000020">
    <property type="protein sequence ID" value="SPR02084.1"/>
    <property type="molecule type" value="Genomic_DNA"/>
</dbReference>
<dbReference type="CDD" id="cd15848">
    <property type="entry name" value="SNARE_syntaxin1-like"/>
    <property type="match status" value="1"/>
</dbReference>
<dbReference type="InterPro" id="IPR006011">
    <property type="entry name" value="Syntaxin_N"/>
</dbReference>
<dbReference type="OrthoDB" id="10255013at2759"/>
<evidence type="ECO:0000256" key="5">
    <source>
        <dbReference type="ARBA" id="ARBA00023136"/>
    </source>
</evidence>
<keyword evidence="4 6" id="KW-1133">Transmembrane helix</keyword>
<evidence type="ECO:0000313" key="10">
    <source>
        <dbReference type="Proteomes" id="UP000039324"/>
    </source>
</evidence>
<dbReference type="GO" id="GO:0006886">
    <property type="term" value="P:intracellular protein transport"/>
    <property type="evidence" value="ECO:0007669"/>
    <property type="project" value="InterPro"/>
</dbReference>
<dbReference type="Proteomes" id="UP000290189">
    <property type="component" value="Unassembled WGS sequence"/>
</dbReference>
<name>A0A0G4IXP5_PLABS</name>
<geneLocation type="mitochondrion" evidence="9"/>
<dbReference type="InterPro" id="IPR006012">
    <property type="entry name" value="Syntaxin/epimorphin_CS"/>
</dbReference>
<dbReference type="InterPro" id="IPR045242">
    <property type="entry name" value="Syntaxin"/>
</dbReference>
<evidence type="ECO:0000256" key="3">
    <source>
        <dbReference type="ARBA" id="ARBA00022692"/>
    </source>
</evidence>
<dbReference type="GO" id="GO:0031201">
    <property type="term" value="C:SNARE complex"/>
    <property type="evidence" value="ECO:0007669"/>
    <property type="project" value="TreeGrafter"/>
</dbReference>
<dbReference type="PANTHER" id="PTHR19957">
    <property type="entry name" value="SYNTAXIN"/>
    <property type="match status" value="1"/>
</dbReference>
<evidence type="ECO:0000313" key="11">
    <source>
        <dbReference type="Proteomes" id="UP000290189"/>
    </source>
</evidence>
<dbReference type="AlphaFoldDB" id="A0A0G4IXP5"/>
<dbReference type="InterPro" id="IPR000727">
    <property type="entry name" value="T_SNARE_dom"/>
</dbReference>
<proteinExistence type="inferred from homology"/>
<keyword evidence="3 6" id="KW-0812">Transmembrane</keyword>
<dbReference type="Pfam" id="PF05739">
    <property type="entry name" value="SNARE"/>
    <property type="match status" value="1"/>
</dbReference>
<evidence type="ECO:0000256" key="2">
    <source>
        <dbReference type="ARBA" id="ARBA00009063"/>
    </source>
</evidence>
<dbReference type="GO" id="GO:0005484">
    <property type="term" value="F:SNAP receptor activity"/>
    <property type="evidence" value="ECO:0007669"/>
    <property type="project" value="InterPro"/>
</dbReference>
<dbReference type="PROSITE" id="PS00914">
    <property type="entry name" value="SYNTAXIN"/>
    <property type="match status" value="1"/>
</dbReference>
<accession>A0A0G4IXP5</accession>
<keyword evidence="5 6" id="KW-0472">Membrane</keyword>
<dbReference type="GO" id="GO:0006906">
    <property type="term" value="P:vesicle fusion"/>
    <property type="evidence" value="ECO:0007669"/>
    <property type="project" value="TreeGrafter"/>
</dbReference>
<dbReference type="OMA" id="VLHASHY"/>
<evidence type="ECO:0000313" key="8">
    <source>
        <dbReference type="EMBL" id="CEO99826.1"/>
    </source>
</evidence>